<proteinExistence type="predicted"/>
<dbReference type="Proteomes" id="UP000775213">
    <property type="component" value="Unassembled WGS sequence"/>
</dbReference>
<dbReference type="AlphaFoldDB" id="A0AAV7HJ93"/>
<comment type="caution">
    <text evidence="1">The sequence shown here is derived from an EMBL/GenBank/DDBJ whole genome shotgun (WGS) entry which is preliminary data.</text>
</comment>
<dbReference type="EMBL" id="JAGFBR010000004">
    <property type="protein sequence ID" value="KAH0468442.1"/>
    <property type="molecule type" value="Genomic_DNA"/>
</dbReference>
<sequence>MKRAKEAEVEKPPNFWQWVASVWKLLVTSAKQFPIVSEPPHPIKHEYLVVRVRKIDDTPTCRYLEDHDAEAEDIGLRRGTATTLEAFRWKVPDCSPNSAGISDSELIIARGPRPNRRRLLFNRMIGLAVFDPAREAEVPKPRVVAGVKHDITSLYIPVDYLRVELLVQRRRRRNEKEAVETAIGHVVVDEEKLVVVGAPAAEADEVPVAKLRYRYKLRGKGLFESVISASGDTFHGDGGAVAREDGSVNTAKAAAAEDFLVAEALGADVELGITEDPGAAVFLGRLGLEAAEVGTSAAAETVEGTEGKVGETKVVSTWVFGRRVFGLVGDIVGVDWQDEAESSRRHES</sequence>
<evidence type="ECO:0000313" key="1">
    <source>
        <dbReference type="EMBL" id="KAH0468442.1"/>
    </source>
</evidence>
<organism evidence="1 2">
    <name type="scientific">Dendrobium chrysotoxum</name>
    <name type="common">Orchid</name>
    <dbReference type="NCBI Taxonomy" id="161865"/>
    <lineage>
        <taxon>Eukaryota</taxon>
        <taxon>Viridiplantae</taxon>
        <taxon>Streptophyta</taxon>
        <taxon>Embryophyta</taxon>
        <taxon>Tracheophyta</taxon>
        <taxon>Spermatophyta</taxon>
        <taxon>Magnoliopsida</taxon>
        <taxon>Liliopsida</taxon>
        <taxon>Asparagales</taxon>
        <taxon>Orchidaceae</taxon>
        <taxon>Epidendroideae</taxon>
        <taxon>Malaxideae</taxon>
        <taxon>Dendrobiinae</taxon>
        <taxon>Dendrobium</taxon>
    </lineage>
</organism>
<accession>A0AAV7HJ93</accession>
<name>A0AAV7HJ93_DENCH</name>
<protein>
    <submittedName>
        <fullName evidence="1">Uncharacterized protein</fullName>
    </submittedName>
</protein>
<gene>
    <name evidence="1" type="ORF">IEQ34_003475</name>
</gene>
<evidence type="ECO:0000313" key="2">
    <source>
        <dbReference type="Proteomes" id="UP000775213"/>
    </source>
</evidence>
<reference evidence="1 2" key="1">
    <citation type="journal article" date="2021" name="Hortic Res">
        <title>Chromosome-scale assembly of the Dendrobium chrysotoxum genome enhances the understanding of orchid evolution.</title>
        <authorList>
            <person name="Zhang Y."/>
            <person name="Zhang G.Q."/>
            <person name="Zhang D."/>
            <person name="Liu X.D."/>
            <person name="Xu X.Y."/>
            <person name="Sun W.H."/>
            <person name="Yu X."/>
            <person name="Zhu X."/>
            <person name="Wang Z.W."/>
            <person name="Zhao X."/>
            <person name="Zhong W.Y."/>
            <person name="Chen H."/>
            <person name="Yin W.L."/>
            <person name="Huang T."/>
            <person name="Niu S.C."/>
            <person name="Liu Z.J."/>
        </authorList>
    </citation>
    <scope>NUCLEOTIDE SEQUENCE [LARGE SCALE GENOMIC DNA]</scope>
    <source>
        <strain evidence="1">Lindl</strain>
    </source>
</reference>
<keyword evidence="2" id="KW-1185">Reference proteome</keyword>